<dbReference type="Pfam" id="PF09388">
    <property type="entry name" value="SpoOE-like"/>
    <property type="match status" value="1"/>
</dbReference>
<dbReference type="PATRIC" id="fig|1330534.3.peg.1813"/>
<organism evidence="1 2">
    <name type="scientific">Ruminiclostridium papyrosolvens C7</name>
    <dbReference type="NCBI Taxonomy" id="1330534"/>
    <lineage>
        <taxon>Bacteria</taxon>
        <taxon>Bacillati</taxon>
        <taxon>Bacillota</taxon>
        <taxon>Clostridia</taxon>
        <taxon>Eubacteriales</taxon>
        <taxon>Oscillospiraceae</taxon>
        <taxon>Ruminiclostridium</taxon>
    </lineage>
</organism>
<comment type="caution">
    <text evidence="1">The sequence shown here is derived from an EMBL/GenBank/DDBJ whole genome shotgun (WGS) entry which is preliminary data.</text>
</comment>
<accession>U4R1N2</accession>
<dbReference type="GO" id="GO:0043937">
    <property type="term" value="P:regulation of sporulation"/>
    <property type="evidence" value="ECO:0007669"/>
    <property type="project" value="InterPro"/>
</dbReference>
<sequence>MDIQQLYNDMEKLRERLNLELEDCLENGGMSLEVLDLSQKLDELIVEYMKQAKPETNTESNEVA</sequence>
<dbReference type="OrthoDB" id="1740092at2"/>
<protein>
    <submittedName>
        <fullName evidence="1">Sporulation protein Spo0E</fullName>
    </submittedName>
</protein>
<evidence type="ECO:0000313" key="2">
    <source>
        <dbReference type="Proteomes" id="UP000016860"/>
    </source>
</evidence>
<dbReference type="GO" id="GO:0046983">
    <property type="term" value="F:protein dimerization activity"/>
    <property type="evidence" value="ECO:0007669"/>
    <property type="project" value="InterPro"/>
</dbReference>
<dbReference type="AlphaFoldDB" id="U4R1N2"/>
<dbReference type="Proteomes" id="UP000016860">
    <property type="component" value="Unassembled WGS sequence"/>
</dbReference>
<dbReference type="InterPro" id="IPR037208">
    <property type="entry name" value="Spo0E-like_sf"/>
</dbReference>
<reference evidence="1 2" key="1">
    <citation type="journal article" date="2013" name="Genome Announc.">
        <title>Draft Genome Sequence of the Cellulolytic Bacterium Clostridium papyrosolvens C7 (ATCC 700395).</title>
        <authorList>
            <person name="Zepeda V."/>
            <person name="Dassa B."/>
            <person name="Borovok I."/>
            <person name="Lamed R."/>
            <person name="Bayer E.A."/>
            <person name="Cate J.H."/>
        </authorList>
    </citation>
    <scope>NUCLEOTIDE SEQUENCE [LARGE SCALE GENOMIC DNA]</scope>
    <source>
        <strain evidence="1 2">C7</strain>
    </source>
</reference>
<dbReference type="SUPFAM" id="SSF140500">
    <property type="entry name" value="BAS1536-like"/>
    <property type="match status" value="1"/>
</dbReference>
<proteinExistence type="predicted"/>
<dbReference type="InterPro" id="IPR018540">
    <property type="entry name" value="Spo0E-like"/>
</dbReference>
<name>U4R1N2_9FIRM</name>
<dbReference type="EMBL" id="ATAY01000030">
    <property type="protein sequence ID" value="EPR12135.1"/>
    <property type="molecule type" value="Genomic_DNA"/>
</dbReference>
<gene>
    <name evidence="1" type="ORF">L323_09110</name>
</gene>
<dbReference type="Gene3D" id="4.10.280.10">
    <property type="entry name" value="Helix-loop-helix DNA-binding domain"/>
    <property type="match status" value="1"/>
</dbReference>
<dbReference type="InterPro" id="IPR036638">
    <property type="entry name" value="HLH_DNA-bd_sf"/>
</dbReference>
<dbReference type="RefSeq" id="WP_020815364.1">
    <property type="nucleotide sequence ID" value="NZ_ATAY01000030.1"/>
</dbReference>
<evidence type="ECO:0000313" key="1">
    <source>
        <dbReference type="EMBL" id="EPR12135.1"/>
    </source>
</evidence>